<keyword evidence="1" id="KW-0732">Signal</keyword>
<reference evidence="2" key="2">
    <citation type="submission" date="2021-04" db="EMBL/GenBank/DDBJ databases">
        <authorList>
            <person name="Gilroy R."/>
        </authorList>
    </citation>
    <scope>NUCLEOTIDE SEQUENCE</scope>
    <source>
        <strain evidence="2">B3-3758</strain>
    </source>
</reference>
<dbReference type="InterPro" id="IPR032242">
    <property type="entry name" value="DUF5043"/>
</dbReference>
<dbReference type="Pfam" id="PF16446">
    <property type="entry name" value="DUF5043"/>
    <property type="match status" value="1"/>
</dbReference>
<reference evidence="2" key="1">
    <citation type="journal article" date="2021" name="PeerJ">
        <title>Extensive microbial diversity within the chicken gut microbiome revealed by metagenomics and culture.</title>
        <authorList>
            <person name="Gilroy R."/>
            <person name="Ravi A."/>
            <person name="Getino M."/>
            <person name="Pursley I."/>
            <person name="Horton D.L."/>
            <person name="Alikhan N.F."/>
            <person name="Baker D."/>
            <person name="Gharbi K."/>
            <person name="Hall N."/>
            <person name="Watson M."/>
            <person name="Adriaenssens E.M."/>
            <person name="Foster-Nyarko E."/>
            <person name="Jarju S."/>
            <person name="Secka A."/>
            <person name="Antonio M."/>
            <person name="Oren A."/>
            <person name="Chaudhuri R.R."/>
            <person name="La Ragione R."/>
            <person name="Hildebrand F."/>
            <person name="Pallen M.J."/>
        </authorList>
    </citation>
    <scope>NUCLEOTIDE SEQUENCE</scope>
    <source>
        <strain evidence="2">B3-3758</strain>
    </source>
</reference>
<comment type="caution">
    <text evidence="2">The sequence shown here is derived from an EMBL/GenBank/DDBJ whole genome shotgun (WGS) entry which is preliminary data.</text>
</comment>
<proteinExistence type="predicted"/>
<dbReference type="EMBL" id="JAHLFO010000128">
    <property type="protein sequence ID" value="MBU3814705.1"/>
    <property type="molecule type" value="Genomic_DNA"/>
</dbReference>
<feature type="chain" id="PRO_5039570823" evidence="1">
    <location>
        <begin position="19"/>
        <end position="191"/>
    </location>
</feature>
<sequence length="191" mass="22080">MRTFLFLFSLCMAITAFAQDDSSWEVNHYEHTRTFVEEGYTYQCDVKYGYVTLYNAANQWTYADQIDNRTGKLYTSNLGENDVFEMSDETAKAIIRIVNQSFSQEEARRITDNGFMLTLFFSPVTGDLAEVCFNFSIFRDSARIPISYYRDIELQLKEQVHVKVLEGGKHLTYLMTCVTLAPEGRLSVMQP</sequence>
<evidence type="ECO:0000256" key="1">
    <source>
        <dbReference type="SAM" id="SignalP"/>
    </source>
</evidence>
<evidence type="ECO:0000313" key="2">
    <source>
        <dbReference type="EMBL" id="MBU3814705.1"/>
    </source>
</evidence>
<evidence type="ECO:0000313" key="3">
    <source>
        <dbReference type="Proteomes" id="UP000824236"/>
    </source>
</evidence>
<dbReference type="AlphaFoldDB" id="A0A9E2KIC5"/>
<name>A0A9E2KIC5_9BACE</name>
<protein>
    <submittedName>
        <fullName evidence="2">DUF5043 domain-containing protein</fullName>
    </submittedName>
</protein>
<gene>
    <name evidence="2" type="ORF">H9791_09420</name>
</gene>
<organism evidence="2 3">
    <name type="scientific">Candidatus Bacteroides intestinipullorum</name>
    <dbReference type="NCBI Taxonomy" id="2838471"/>
    <lineage>
        <taxon>Bacteria</taxon>
        <taxon>Pseudomonadati</taxon>
        <taxon>Bacteroidota</taxon>
        <taxon>Bacteroidia</taxon>
        <taxon>Bacteroidales</taxon>
        <taxon>Bacteroidaceae</taxon>
        <taxon>Bacteroides</taxon>
    </lineage>
</organism>
<dbReference type="Proteomes" id="UP000824236">
    <property type="component" value="Unassembled WGS sequence"/>
</dbReference>
<feature type="signal peptide" evidence="1">
    <location>
        <begin position="1"/>
        <end position="18"/>
    </location>
</feature>
<accession>A0A9E2KIC5</accession>